<evidence type="ECO:0000313" key="1">
    <source>
        <dbReference type="EMBL" id="CAS00969.1"/>
    </source>
</evidence>
<reference evidence="1 2" key="1">
    <citation type="journal article" date="2003" name="PLoS Biol.">
        <title>The genome sequence of Caenorhabditis briggsae: a platform for comparative genomics.</title>
        <authorList>
            <person name="Stein L.D."/>
            <person name="Bao Z."/>
            <person name="Blasiar D."/>
            <person name="Blumenthal T."/>
            <person name="Brent M.R."/>
            <person name="Chen N."/>
            <person name="Chinwalla A."/>
            <person name="Clarke L."/>
            <person name="Clee C."/>
            <person name="Coghlan A."/>
            <person name="Coulson A."/>
            <person name="D'Eustachio P."/>
            <person name="Fitch D.H."/>
            <person name="Fulton L.A."/>
            <person name="Fulton R.E."/>
            <person name="Griffiths-Jones S."/>
            <person name="Harris T.W."/>
            <person name="Hillier L.W."/>
            <person name="Kamath R."/>
            <person name="Kuwabara P.E."/>
            <person name="Mardis E.R."/>
            <person name="Marra M.A."/>
            <person name="Miner T.L."/>
            <person name="Minx P."/>
            <person name="Mullikin J.C."/>
            <person name="Plumb R.W."/>
            <person name="Rogers J."/>
            <person name="Schein J.E."/>
            <person name="Sohrmann M."/>
            <person name="Spieth J."/>
            <person name="Stajich J.E."/>
            <person name="Wei C."/>
            <person name="Willey D."/>
            <person name="Wilson R.K."/>
            <person name="Durbin R."/>
            <person name="Waterston R.H."/>
        </authorList>
    </citation>
    <scope>NUCLEOTIDE SEQUENCE [LARGE SCALE GENOMIC DNA]</scope>
    <source>
        <strain evidence="1 2">AF16</strain>
    </source>
</reference>
<dbReference type="AlphaFoldDB" id="B6IM39"/>
<dbReference type="GeneID" id="68917314"/>
<protein>
    <submittedName>
        <fullName evidence="1">Protein CBG25832</fullName>
    </submittedName>
</protein>
<accession>B6IM39</accession>
<dbReference type="HOGENOM" id="CLU_2924779_0_0_1"/>
<gene>
    <name evidence="1 3" type="ORF">CBG25832</name>
    <name evidence="1" type="ORF">CBG_25832</name>
</gene>
<dbReference type="EMBL" id="HE601367">
    <property type="protein sequence ID" value="CAS00969.1"/>
    <property type="molecule type" value="Genomic_DNA"/>
</dbReference>
<name>B6IM39_CAEBR</name>
<organism evidence="1 2">
    <name type="scientific">Caenorhabditis briggsae</name>
    <dbReference type="NCBI Taxonomy" id="6238"/>
    <lineage>
        <taxon>Eukaryota</taxon>
        <taxon>Metazoa</taxon>
        <taxon>Ecdysozoa</taxon>
        <taxon>Nematoda</taxon>
        <taxon>Chromadorea</taxon>
        <taxon>Rhabditida</taxon>
        <taxon>Rhabditina</taxon>
        <taxon>Rhabditomorpha</taxon>
        <taxon>Rhabditoidea</taxon>
        <taxon>Rhabditidae</taxon>
        <taxon>Peloderinae</taxon>
        <taxon>Caenorhabditis</taxon>
    </lineage>
</organism>
<evidence type="ECO:0000313" key="3">
    <source>
        <dbReference type="WormBase" id="CBG25832"/>
    </source>
</evidence>
<sequence>MLLHGSFYRKLIILLKAEKEYGQRLKVLPSGEIVVQCTPTMGRKTSKTCEKMYRVRCHSIH</sequence>
<dbReference type="WormBase" id="CBG25832">
    <property type="protein sequence ID" value="CBP31668"/>
    <property type="gene ID" value="WBGene00087246"/>
</dbReference>
<evidence type="ECO:0000313" key="2">
    <source>
        <dbReference type="Proteomes" id="UP000008549"/>
    </source>
</evidence>
<dbReference type="KEGG" id="cbr:CBG_25832"/>
<proteinExistence type="predicted"/>
<reference evidence="1 2" key="2">
    <citation type="journal article" date="2011" name="PLoS Genet.">
        <title>Caenorhabditis briggsae recombinant inbred line genotypes reveal inter-strain incompatibility and the evolution of recombination.</title>
        <authorList>
            <person name="Ross J.A."/>
            <person name="Koboldt D.C."/>
            <person name="Staisch J.E."/>
            <person name="Chamberlin H.M."/>
            <person name="Gupta B.P."/>
            <person name="Miller R.D."/>
            <person name="Baird S.E."/>
            <person name="Haag E.S."/>
        </authorList>
    </citation>
    <scope>NUCLEOTIDE SEQUENCE [LARGE SCALE GENOMIC DNA]</scope>
    <source>
        <strain evidence="1 2">AF16</strain>
    </source>
</reference>
<dbReference type="STRING" id="6238.B6IM39"/>
<dbReference type="RefSeq" id="XP_045100526.1">
    <property type="nucleotide sequence ID" value="XM_045243512.1"/>
</dbReference>
<dbReference type="CTD" id="68917314"/>
<dbReference type="InParanoid" id="B6IM39"/>
<dbReference type="Proteomes" id="UP000008549">
    <property type="component" value="Unassembled WGS sequence"/>
</dbReference>
<dbReference type="FunCoup" id="B6IM39">
    <property type="interactions" value="136"/>
</dbReference>
<keyword evidence="2" id="KW-1185">Reference proteome</keyword>